<keyword evidence="1" id="KW-0812">Transmembrane</keyword>
<feature type="transmembrane region" description="Helical" evidence="1">
    <location>
        <begin position="193"/>
        <end position="212"/>
    </location>
</feature>
<feature type="transmembrane region" description="Helical" evidence="1">
    <location>
        <begin position="45"/>
        <end position="63"/>
    </location>
</feature>
<comment type="caution">
    <text evidence="3">The sequence shown here is derived from an EMBL/GenBank/DDBJ whole genome shotgun (WGS) entry which is preliminary data.</text>
</comment>
<proteinExistence type="predicted"/>
<feature type="transmembrane region" description="Helical" evidence="1">
    <location>
        <begin position="75"/>
        <end position="96"/>
    </location>
</feature>
<keyword evidence="1" id="KW-1133">Transmembrane helix</keyword>
<protein>
    <submittedName>
        <fullName evidence="3">CPBP family intramembrane metalloprotease</fullName>
    </submittedName>
</protein>
<keyword evidence="1" id="KW-0472">Membrane</keyword>
<dbReference type="InterPro" id="IPR052710">
    <property type="entry name" value="CAAX_protease"/>
</dbReference>
<accession>A0A5C8ZWH2</accession>
<dbReference type="RefSeq" id="WP_148069343.1">
    <property type="nucleotide sequence ID" value="NZ_VRZA01000005.1"/>
</dbReference>
<dbReference type="PANTHER" id="PTHR36435:SF1">
    <property type="entry name" value="CAAX AMINO TERMINAL PROTEASE FAMILY PROTEIN"/>
    <property type="match status" value="1"/>
</dbReference>
<dbReference type="Pfam" id="PF02517">
    <property type="entry name" value="Rce1-like"/>
    <property type="match status" value="1"/>
</dbReference>
<evidence type="ECO:0000259" key="2">
    <source>
        <dbReference type="Pfam" id="PF02517"/>
    </source>
</evidence>
<feature type="transmembrane region" description="Helical" evidence="1">
    <location>
        <begin position="164"/>
        <end position="184"/>
    </location>
</feature>
<gene>
    <name evidence="3" type="ORF">FV139_15385</name>
</gene>
<keyword evidence="3" id="KW-0645">Protease</keyword>
<keyword evidence="3" id="KW-0378">Hydrolase</keyword>
<dbReference type="Proteomes" id="UP000321039">
    <property type="component" value="Unassembled WGS sequence"/>
</dbReference>
<feature type="transmembrane region" description="Helical" evidence="1">
    <location>
        <begin position="7"/>
        <end position="25"/>
    </location>
</feature>
<dbReference type="AlphaFoldDB" id="A0A5C8ZWH2"/>
<keyword evidence="4" id="KW-1185">Reference proteome</keyword>
<dbReference type="PANTHER" id="PTHR36435">
    <property type="entry name" value="SLR1288 PROTEIN"/>
    <property type="match status" value="1"/>
</dbReference>
<feature type="transmembrane region" description="Helical" evidence="1">
    <location>
        <begin position="135"/>
        <end position="158"/>
    </location>
</feature>
<sequence>MPGTSSRIWISLVVLVLWGAATMFGAQWLGGGEEVALDELVQRGVGWQFVTAILILLVAIVAFKWKDIGFGKPHSILRVLWFPSIYLLLMVAGILYLGVPPLGAVLLVFVNTMMVGFSEEVMFRGVLFRASIERMPVWPAILLNMVLFGGVHAFNGFITGDFSAAFAQSAAAAMSGLVFMAILLRTGSIWPAIIYHGLWDFLLFVVGLASTANGGGAGDASPPAFAAYAPMLLNLPNFIFALILLRNIHRHPGFGR</sequence>
<dbReference type="InterPro" id="IPR003675">
    <property type="entry name" value="Rce1/LyrA-like_dom"/>
</dbReference>
<dbReference type="GO" id="GO:0008237">
    <property type="term" value="F:metallopeptidase activity"/>
    <property type="evidence" value="ECO:0007669"/>
    <property type="project" value="UniProtKB-KW"/>
</dbReference>
<dbReference type="GO" id="GO:0080120">
    <property type="term" value="P:CAAX-box protein maturation"/>
    <property type="evidence" value="ECO:0007669"/>
    <property type="project" value="UniProtKB-ARBA"/>
</dbReference>
<feature type="domain" description="CAAX prenyl protease 2/Lysostaphin resistance protein A-like" evidence="2">
    <location>
        <begin position="103"/>
        <end position="202"/>
    </location>
</feature>
<feature type="transmembrane region" description="Helical" evidence="1">
    <location>
        <begin position="102"/>
        <end position="123"/>
    </location>
</feature>
<name>A0A5C8ZWH2_9GAMM</name>
<feature type="transmembrane region" description="Helical" evidence="1">
    <location>
        <begin position="224"/>
        <end position="245"/>
    </location>
</feature>
<evidence type="ECO:0000313" key="3">
    <source>
        <dbReference type="EMBL" id="TXS92104.1"/>
    </source>
</evidence>
<evidence type="ECO:0000313" key="4">
    <source>
        <dbReference type="Proteomes" id="UP000321039"/>
    </source>
</evidence>
<organism evidence="3 4">
    <name type="scientific">Parahaliea maris</name>
    <dbReference type="NCBI Taxonomy" id="2716870"/>
    <lineage>
        <taxon>Bacteria</taxon>
        <taxon>Pseudomonadati</taxon>
        <taxon>Pseudomonadota</taxon>
        <taxon>Gammaproteobacteria</taxon>
        <taxon>Cellvibrionales</taxon>
        <taxon>Halieaceae</taxon>
        <taxon>Parahaliea</taxon>
    </lineage>
</organism>
<dbReference type="EMBL" id="VRZA01000005">
    <property type="protein sequence ID" value="TXS92104.1"/>
    <property type="molecule type" value="Genomic_DNA"/>
</dbReference>
<keyword evidence="3" id="KW-0482">Metalloprotease</keyword>
<reference evidence="3 4" key="1">
    <citation type="submission" date="2019-08" db="EMBL/GenBank/DDBJ databases">
        <title>Parahaliea maris sp. nov., isolated from the surface seawater.</title>
        <authorList>
            <person name="Liu Y."/>
        </authorList>
    </citation>
    <scope>NUCLEOTIDE SEQUENCE [LARGE SCALE GENOMIC DNA]</scope>
    <source>
        <strain evidence="3 4">HSLHS9</strain>
    </source>
</reference>
<dbReference type="GO" id="GO:0004175">
    <property type="term" value="F:endopeptidase activity"/>
    <property type="evidence" value="ECO:0007669"/>
    <property type="project" value="UniProtKB-ARBA"/>
</dbReference>
<dbReference type="GO" id="GO:0006508">
    <property type="term" value="P:proteolysis"/>
    <property type="evidence" value="ECO:0007669"/>
    <property type="project" value="UniProtKB-KW"/>
</dbReference>
<evidence type="ECO:0000256" key="1">
    <source>
        <dbReference type="SAM" id="Phobius"/>
    </source>
</evidence>